<gene>
    <name evidence="1" type="ORF">NV381_35905</name>
</gene>
<comment type="caution">
    <text evidence="1">The sequence shown here is derived from an EMBL/GenBank/DDBJ whole genome shotgun (WGS) entry which is preliminary data.</text>
</comment>
<evidence type="ECO:0000313" key="1">
    <source>
        <dbReference type="EMBL" id="MCR8636572.1"/>
    </source>
</evidence>
<reference evidence="1 2" key="1">
    <citation type="submission" date="2022-08" db="EMBL/GenBank/DDBJ databases">
        <title>Paenibacillus endoradicis sp. nov., Paenibacillus radicibacter sp. nov and Paenibacillus pararadicis sp. nov., three cold-adapted plant growth-promoting bacteria isolated from root of Larix gmelinii in Great Khingan.</title>
        <authorList>
            <person name="Xue H."/>
        </authorList>
    </citation>
    <scope>NUCLEOTIDE SEQUENCE [LARGE SCALE GENOMIC DNA]</scope>
    <source>
        <strain evidence="1 2">N5-1-1-5</strain>
    </source>
</reference>
<evidence type="ECO:0000313" key="2">
    <source>
        <dbReference type="Proteomes" id="UP001300012"/>
    </source>
</evidence>
<dbReference type="EMBL" id="JANQBD010000047">
    <property type="protein sequence ID" value="MCR8636572.1"/>
    <property type="molecule type" value="Genomic_DNA"/>
</dbReference>
<dbReference type="Proteomes" id="UP001300012">
    <property type="component" value="Unassembled WGS sequence"/>
</dbReference>
<proteinExistence type="predicted"/>
<keyword evidence="2" id="KW-1185">Reference proteome</keyword>
<name>A0ABT1YTQ5_9BACL</name>
<sequence length="137" mass="15606">MKMRVIAAEALLALTMIGHQATVYGEPQREKAIEEALLQELHTEIESSLNSIYSEKYSQFQCARIVSINERLTVSKQGTKSKPVDAIHGAKYFEINVGLLRKNDEYVELRLKNDTASAQYYLVNYSKRDRPMGFSCL</sequence>
<organism evidence="1 2">
    <name type="scientific">Paenibacillus radicis</name>
    <name type="common">ex Xue et al. 2023</name>
    <dbReference type="NCBI Taxonomy" id="2972489"/>
    <lineage>
        <taxon>Bacteria</taxon>
        <taxon>Bacillati</taxon>
        <taxon>Bacillota</taxon>
        <taxon>Bacilli</taxon>
        <taxon>Bacillales</taxon>
        <taxon>Paenibacillaceae</taxon>
        <taxon>Paenibacillus</taxon>
    </lineage>
</organism>
<protein>
    <submittedName>
        <fullName evidence="1">Uncharacterized protein</fullName>
    </submittedName>
</protein>
<accession>A0ABT1YTQ5</accession>